<dbReference type="SUPFAM" id="SSF46785">
    <property type="entry name" value="Winged helix' DNA-binding domain"/>
    <property type="match status" value="1"/>
</dbReference>
<dbReference type="PANTHER" id="PTHR42756:SF1">
    <property type="entry name" value="TRANSCRIPTIONAL REPRESSOR OF EMRAB OPERON"/>
    <property type="match status" value="1"/>
</dbReference>
<dbReference type="Gene3D" id="1.10.10.10">
    <property type="entry name" value="Winged helix-like DNA-binding domain superfamily/Winged helix DNA-binding domain"/>
    <property type="match status" value="1"/>
</dbReference>
<protein>
    <submittedName>
        <fullName evidence="5">MarR family transcriptional regulator</fullName>
    </submittedName>
</protein>
<dbReference type="EMBL" id="LR215050">
    <property type="protein sequence ID" value="VEU82307.1"/>
    <property type="molecule type" value="Genomic_DNA"/>
</dbReference>
<evidence type="ECO:0000256" key="3">
    <source>
        <dbReference type="ARBA" id="ARBA00023163"/>
    </source>
</evidence>
<accession>A0A449BJ10</accession>
<dbReference type="RefSeq" id="WP_035369803.1">
    <property type="nucleotide sequence ID" value="NZ_LR215050.1"/>
</dbReference>
<gene>
    <name evidence="5" type="ORF">NCTC10172_00316</name>
</gene>
<evidence type="ECO:0000256" key="2">
    <source>
        <dbReference type="ARBA" id="ARBA00023125"/>
    </source>
</evidence>
<keyword evidence="3" id="KW-0804">Transcription</keyword>
<evidence type="ECO:0000259" key="4">
    <source>
        <dbReference type="PROSITE" id="PS50995"/>
    </source>
</evidence>
<evidence type="ECO:0000313" key="6">
    <source>
        <dbReference type="Proteomes" id="UP000290909"/>
    </source>
</evidence>
<feature type="domain" description="HTH marR-type" evidence="4">
    <location>
        <begin position="5"/>
        <end position="137"/>
    </location>
</feature>
<dbReference type="PRINTS" id="PR00598">
    <property type="entry name" value="HTHMARR"/>
</dbReference>
<name>A0A449BJ10_9MOLU</name>
<dbReference type="InterPro" id="IPR000835">
    <property type="entry name" value="HTH_MarR-typ"/>
</dbReference>
<dbReference type="KEGG" id="ahk:NCTC10172_00316"/>
<organism evidence="5 6">
    <name type="scientific">Acholeplasma hippikon</name>
    <dbReference type="NCBI Taxonomy" id="264636"/>
    <lineage>
        <taxon>Bacteria</taxon>
        <taxon>Bacillati</taxon>
        <taxon>Mycoplasmatota</taxon>
        <taxon>Mollicutes</taxon>
        <taxon>Acholeplasmatales</taxon>
        <taxon>Acholeplasmataceae</taxon>
        <taxon>Acholeplasma</taxon>
    </lineage>
</organism>
<keyword evidence="1" id="KW-0805">Transcription regulation</keyword>
<keyword evidence="6" id="KW-1185">Reference proteome</keyword>
<sequence>MEQDSLKTMRILFRAHQAVETYAKKDILSYGLTLNEFTALEVLYHKGKLPVQSVCDAVLIPNSSMTYVLDKLEVKKLITRTQDKLDKRTYYVELSENGLNFSNEIFPKHYEHMRKVFDILSTNEQESLNQLLKKIGYFAKGD</sequence>
<proteinExistence type="predicted"/>
<evidence type="ECO:0000256" key="1">
    <source>
        <dbReference type="ARBA" id="ARBA00023015"/>
    </source>
</evidence>
<dbReference type="Pfam" id="PF01047">
    <property type="entry name" value="MarR"/>
    <property type="match status" value="1"/>
</dbReference>
<dbReference type="GO" id="GO:0003677">
    <property type="term" value="F:DNA binding"/>
    <property type="evidence" value="ECO:0007669"/>
    <property type="project" value="UniProtKB-KW"/>
</dbReference>
<evidence type="ECO:0000313" key="5">
    <source>
        <dbReference type="EMBL" id="VEU82307.1"/>
    </source>
</evidence>
<dbReference type="InterPro" id="IPR036388">
    <property type="entry name" value="WH-like_DNA-bd_sf"/>
</dbReference>
<dbReference type="AlphaFoldDB" id="A0A449BJ10"/>
<dbReference type="STRING" id="1408416.GCA_000702765_01133"/>
<dbReference type="Proteomes" id="UP000290909">
    <property type="component" value="Chromosome"/>
</dbReference>
<dbReference type="PANTHER" id="PTHR42756">
    <property type="entry name" value="TRANSCRIPTIONAL REGULATOR, MARR"/>
    <property type="match status" value="1"/>
</dbReference>
<dbReference type="GO" id="GO:0003700">
    <property type="term" value="F:DNA-binding transcription factor activity"/>
    <property type="evidence" value="ECO:0007669"/>
    <property type="project" value="InterPro"/>
</dbReference>
<dbReference type="PROSITE" id="PS50995">
    <property type="entry name" value="HTH_MARR_2"/>
    <property type="match status" value="1"/>
</dbReference>
<dbReference type="SMART" id="SM00347">
    <property type="entry name" value="HTH_MARR"/>
    <property type="match status" value="1"/>
</dbReference>
<dbReference type="InterPro" id="IPR036390">
    <property type="entry name" value="WH_DNA-bd_sf"/>
</dbReference>
<reference evidence="5 6" key="1">
    <citation type="submission" date="2019-01" db="EMBL/GenBank/DDBJ databases">
        <authorList>
            <consortium name="Pathogen Informatics"/>
        </authorList>
    </citation>
    <scope>NUCLEOTIDE SEQUENCE [LARGE SCALE GENOMIC DNA]</scope>
    <source>
        <strain evidence="5 6">NCTC10172</strain>
    </source>
</reference>
<keyword evidence="2" id="KW-0238">DNA-binding</keyword>